<protein>
    <submittedName>
        <fullName evidence="1">Ectonucleotide pyrophosphatase/phosphodiesterase</fullName>
    </submittedName>
</protein>
<organism evidence="1 2">
    <name type="scientific">Citroniella saccharovorans</name>
    <dbReference type="NCBI Taxonomy" id="2053367"/>
    <lineage>
        <taxon>Bacteria</taxon>
        <taxon>Bacillati</taxon>
        <taxon>Bacillota</taxon>
        <taxon>Tissierellia</taxon>
        <taxon>Tissierellales</taxon>
        <taxon>Peptoniphilaceae</taxon>
        <taxon>Citroniella</taxon>
    </lineage>
</organism>
<keyword evidence="2" id="KW-1185">Reference proteome</keyword>
<proteinExistence type="predicted"/>
<sequence>MKHRLIVFSLDAIASTDSYIFENLPGFRFLIENGAYVKKVKGVFPSLTYPSHASIISGRMPSSTGIVNNLHLQPSRKSMDWYWYEKDIEGDTLFRAARRKNLKTSAVLWPVSARGLIDYNIAEIFPNRKWQNQIMVSLMNSSLLPLLKINKEYSHLLDGLNQPQLDNFVEAANTFILNKYKPDLSFTHFIAVDDKKHHYGCSSNEVAQAIKTYDKRIQNMLEIIKKDGIKTTFVVLSDHAQLNISKGIRLNNYFDKNGYFKKYKDGRIKSYRAIMHEAGGACYIYTDGLKQNEIDKIKKDLEDIGKKYDIFDKVYDKKEIEDFGADPCATFLISTKEGYYFDQSIGEDFFVEKPKYKATHGFDPNIKDFSAVLFMYGEGIKKGASLENSELINIAPTISKIMDLGLRGAEAKPIREILI</sequence>
<accession>A0AAW9MVU7</accession>
<comment type="caution">
    <text evidence="1">The sequence shown here is derived from an EMBL/GenBank/DDBJ whole genome shotgun (WGS) entry which is preliminary data.</text>
</comment>
<name>A0AAW9MVU7_9FIRM</name>
<gene>
    <name evidence="1" type="ORF">VLK81_09235</name>
</gene>
<dbReference type="PANTHER" id="PTHR10151">
    <property type="entry name" value="ECTONUCLEOTIDE PYROPHOSPHATASE/PHOSPHODIESTERASE"/>
    <property type="match status" value="1"/>
</dbReference>
<dbReference type="SUPFAM" id="SSF53649">
    <property type="entry name" value="Alkaline phosphatase-like"/>
    <property type="match status" value="1"/>
</dbReference>
<dbReference type="Proteomes" id="UP001357733">
    <property type="component" value="Unassembled WGS sequence"/>
</dbReference>
<dbReference type="RefSeq" id="WP_324620352.1">
    <property type="nucleotide sequence ID" value="NZ_JAYKOT010000003.1"/>
</dbReference>
<dbReference type="InterPro" id="IPR017850">
    <property type="entry name" value="Alkaline_phosphatase_core_sf"/>
</dbReference>
<dbReference type="InterPro" id="IPR002591">
    <property type="entry name" value="Phosphodiest/P_Trfase"/>
</dbReference>
<dbReference type="Gene3D" id="3.40.720.10">
    <property type="entry name" value="Alkaline Phosphatase, subunit A"/>
    <property type="match status" value="1"/>
</dbReference>
<reference evidence="1 2" key="1">
    <citation type="submission" date="2024-01" db="EMBL/GenBank/DDBJ databases">
        <title>Complete genome sequence of Citroniella saccharovorans strain M6.X9, isolated from human fecal sample.</title>
        <authorList>
            <person name="Cheng G."/>
            <person name="Westerholm M."/>
            <person name="Schnurer A."/>
        </authorList>
    </citation>
    <scope>NUCLEOTIDE SEQUENCE [LARGE SCALE GENOMIC DNA]</scope>
    <source>
        <strain evidence="1 2">DSM 29873</strain>
    </source>
</reference>
<dbReference type="PANTHER" id="PTHR10151:SF120">
    <property type="entry name" value="BIS(5'-ADENOSYL)-TRIPHOSPHATASE"/>
    <property type="match status" value="1"/>
</dbReference>
<dbReference type="Pfam" id="PF01663">
    <property type="entry name" value="Phosphodiest"/>
    <property type="match status" value="1"/>
</dbReference>
<dbReference type="AlphaFoldDB" id="A0AAW9MVU7"/>
<dbReference type="EMBL" id="JAYKOT010000003">
    <property type="protein sequence ID" value="MEB3430165.1"/>
    <property type="molecule type" value="Genomic_DNA"/>
</dbReference>
<dbReference type="CDD" id="cd16018">
    <property type="entry name" value="Enpp"/>
    <property type="match status" value="1"/>
</dbReference>
<dbReference type="GO" id="GO:0016787">
    <property type="term" value="F:hydrolase activity"/>
    <property type="evidence" value="ECO:0007669"/>
    <property type="project" value="UniProtKB-ARBA"/>
</dbReference>
<evidence type="ECO:0000313" key="1">
    <source>
        <dbReference type="EMBL" id="MEB3430165.1"/>
    </source>
</evidence>
<evidence type="ECO:0000313" key="2">
    <source>
        <dbReference type="Proteomes" id="UP001357733"/>
    </source>
</evidence>